<feature type="domain" description="HTH cro/C1-type" evidence="2">
    <location>
        <begin position="6"/>
        <end position="61"/>
    </location>
</feature>
<name>A0A6A8DNH6_9BACI</name>
<dbReference type="EMBL" id="WJNG01000017">
    <property type="protein sequence ID" value="MRH44597.1"/>
    <property type="molecule type" value="Genomic_DNA"/>
</dbReference>
<dbReference type="InterPro" id="IPR001387">
    <property type="entry name" value="Cro/C1-type_HTH"/>
</dbReference>
<dbReference type="GO" id="GO:0005829">
    <property type="term" value="C:cytosol"/>
    <property type="evidence" value="ECO:0007669"/>
    <property type="project" value="TreeGrafter"/>
</dbReference>
<dbReference type="PROSITE" id="PS50943">
    <property type="entry name" value="HTH_CROC1"/>
    <property type="match status" value="1"/>
</dbReference>
<dbReference type="RefSeq" id="WP_153738206.1">
    <property type="nucleotide sequence ID" value="NZ_WJNG01000017.1"/>
</dbReference>
<dbReference type="InterPro" id="IPR050807">
    <property type="entry name" value="TransReg_Diox_bact_type"/>
</dbReference>
<dbReference type="GO" id="GO:0003700">
    <property type="term" value="F:DNA-binding transcription factor activity"/>
    <property type="evidence" value="ECO:0007669"/>
    <property type="project" value="TreeGrafter"/>
</dbReference>
<dbReference type="PANTHER" id="PTHR46797:SF1">
    <property type="entry name" value="METHYLPHOSPHONATE SYNTHASE"/>
    <property type="match status" value="1"/>
</dbReference>
<dbReference type="CDD" id="cd00093">
    <property type="entry name" value="HTH_XRE"/>
    <property type="match status" value="1"/>
</dbReference>
<dbReference type="OrthoDB" id="1859224at2"/>
<evidence type="ECO:0000313" key="3">
    <source>
        <dbReference type="EMBL" id="MRH44597.1"/>
    </source>
</evidence>
<dbReference type="Gene3D" id="1.10.260.40">
    <property type="entry name" value="lambda repressor-like DNA-binding domains"/>
    <property type="match status" value="1"/>
</dbReference>
<dbReference type="InterPro" id="IPR010982">
    <property type="entry name" value="Lambda_DNA-bd_dom_sf"/>
</dbReference>
<organism evidence="3 4">
    <name type="scientific">Aquibacillus halophilus</name>
    <dbReference type="NCBI Taxonomy" id="930132"/>
    <lineage>
        <taxon>Bacteria</taxon>
        <taxon>Bacillati</taxon>
        <taxon>Bacillota</taxon>
        <taxon>Bacilli</taxon>
        <taxon>Bacillales</taxon>
        <taxon>Bacillaceae</taxon>
        <taxon>Aquibacillus</taxon>
    </lineage>
</organism>
<reference evidence="3" key="1">
    <citation type="submission" date="2019-11" db="EMBL/GenBank/DDBJ databases">
        <authorList>
            <person name="Li J."/>
        </authorList>
    </citation>
    <scope>NUCLEOTIDE SEQUENCE</scope>
    <source>
        <strain evidence="3">B6B</strain>
    </source>
</reference>
<proteinExistence type="predicted"/>
<dbReference type="SMART" id="SM00530">
    <property type="entry name" value="HTH_XRE"/>
    <property type="match status" value="1"/>
</dbReference>
<accession>A0A6A8DNH6</accession>
<gene>
    <name evidence="3" type="ORF">GH741_18280</name>
</gene>
<evidence type="ECO:0000313" key="4">
    <source>
        <dbReference type="Proteomes" id="UP000799092"/>
    </source>
</evidence>
<keyword evidence="4" id="KW-1185">Reference proteome</keyword>
<dbReference type="Pfam" id="PF01381">
    <property type="entry name" value="HTH_3"/>
    <property type="match status" value="1"/>
</dbReference>
<evidence type="ECO:0000259" key="2">
    <source>
        <dbReference type="PROSITE" id="PS50943"/>
    </source>
</evidence>
<dbReference type="Proteomes" id="UP000799092">
    <property type="component" value="Unassembled WGS sequence"/>
</dbReference>
<dbReference type="SUPFAM" id="SSF47413">
    <property type="entry name" value="lambda repressor-like DNA-binding domains"/>
    <property type="match status" value="1"/>
</dbReference>
<protein>
    <submittedName>
        <fullName evidence="3">Helix-turn-helix domain-containing protein</fullName>
    </submittedName>
</protein>
<comment type="caution">
    <text evidence="3">The sequence shown here is derived from an EMBL/GenBank/DDBJ whole genome shotgun (WGS) entry which is preliminary data.</text>
</comment>
<keyword evidence="1" id="KW-0238">DNA-binding</keyword>
<evidence type="ECO:0000256" key="1">
    <source>
        <dbReference type="ARBA" id="ARBA00023125"/>
    </source>
</evidence>
<dbReference type="AlphaFoldDB" id="A0A6A8DNH6"/>
<dbReference type="GO" id="GO:0003677">
    <property type="term" value="F:DNA binding"/>
    <property type="evidence" value="ECO:0007669"/>
    <property type="project" value="UniProtKB-KW"/>
</dbReference>
<sequence>MIGERMKIQRKIKGYSITKLASLAGVSKSYLSYIERGIQKNPSLQILSKVAVRLDTSIEYLMGEQSDPSVNFKRKIDKEWEDILKQSIDEGMSKEDFLQVRDYIMYKNWKEGS</sequence>
<dbReference type="PANTHER" id="PTHR46797">
    <property type="entry name" value="HTH-TYPE TRANSCRIPTIONAL REGULATOR"/>
    <property type="match status" value="1"/>
</dbReference>